<dbReference type="PANTHER" id="PTHR38011">
    <property type="entry name" value="DIHYDROFOLATE REDUCTASE FAMILY PROTEIN (AFU_ORTHOLOGUE AFUA_8G06820)"/>
    <property type="match status" value="1"/>
</dbReference>
<reference evidence="5 6" key="1">
    <citation type="submission" date="2018-06" db="EMBL/GenBank/DDBJ databases">
        <title>Sphaerisporangium craniellae sp. nov., isolated from a marine sponge in the South China Sea.</title>
        <authorList>
            <person name="Li L."/>
        </authorList>
    </citation>
    <scope>NUCLEOTIDE SEQUENCE [LARGE SCALE GENOMIC DNA]</scope>
    <source>
        <strain evidence="5 6">CCTCC AA 208026</strain>
    </source>
</reference>
<dbReference type="SUPFAM" id="SSF53597">
    <property type="entry name" value="Dihydrofolate reductase-like"/>
    <property type="match status" value="1"/>
</dbReference>
<sequence length="240" mass="25856">MAKRPYVLLSVAMSIDGYIDDASDTPLALSNEADFDRVDEVRAGCDAILVGAGTIRADDPRLLVRSPSRRADRVLRGLTETPLKVTITRDADLDPGRRFFSLGDVEKIVYATSPCADKARDRLSGVATIVDAGDPLDLPAVLSDLSARGVTRLMVEGGQAVHTLFLTSGLVDELHLVIAPFFVGDSRAARFITDGAFPHNPANPLRLAETRPIGDVVLLRYLPTAPSIPSEPPHLPDEPR</sequence>
<dbReference type="GO" id="GO:0008703">
    <property type="term" value="F:5-amino-6-(5-phosphoribosylamino)uracil reductase activity"/>
    <property type="evidence" value="ECO:0007669"/>
    <property type="project" value="InterPro"/>
</dbReference>
<keyword evidence="6" id="KW-1185">Reference proteome</keyword>
<accession>A0A367FN38</accession>
<protein>
    <submittedName>
        <fullName evidence="5">Deaminase</fullName>
    </submittedName>
</protein>
<dbReference type="RefSeq" id="WP_114028697.1">
    <property type="nucleotide sequence ID" value="NZ_QOIL01000005.1"/>
</dbReference>
<dbReference type="Pfam" id="PF01872">
    <property type="entry name" value="RibD_C"/>
    <property type="match status" value="1"/>
</dbReference>
<name>A0A367FN38_9ACTN</name>
<feature type="domain" description="Bacterial bifunctional deaminase-reductase C-terminal" evidence="4">
    <location>
        <begin position="5"/>
        <end position="218"/>
    </location>
</feature>
<proteinExistence type="predicted"/>
<dbReference type="InterPro" id="IPR002734">
    <property type="entry name" value="RibDG_C"/>
</dbReference>
<evidence type="ECO:0000313" key="5">
    <source>
        <dbReference type="EMBL" id="RCG31319.1"/>
    </source>
</evidence>
<evidence type="ECO:0000313" key="6">
    <source>
        <dbReference type="Proteomes" id="UP000253094"/>
    </source>
</evidence>
<organism evidence="5 6">
    <name type="scientific">Sphaerisporangium album</name>
    <dbReference type="NCBI Taxonomy" id="509200"/>
    <lineage>
        <taxon>Bacteria</taxon>
        <taxon>Bacillati</taxon>
        <taxon>Actinomycetota</taxon>
        <taxon>Actinomycetes</taxon>
        <taxon>Streptosporangiales</taxon>
        <taxon>Streptosporangiaceae</taxon>
        <taxon>Sphaerisporangium</taxon>
    </lineage>
</organism>
<gene>
    <name evidence="5" type="ORF">DQ384_11430</name>
</gene>
<dbReference type="GO" id="GO:0009231">
    <property type="term" value="P:riboflavin biosynthetic process"/>
    <property type="evidence" value="ECO:0007669"/>
    <property type="project" value="InterPro"/>
</dbReference>
<keyword evidence="3" id="KW-0560">Oxidoreductase</keyword>
<dbReference type="Proteomes" id="UP000253094">
    <property type="component" value="Unassembled WGS sequence"/>
</dbReference>
<dbReference type="OrthoDB" id="9800865at2"/>
<evidence type="ECO:0000256" key="1">
    <source>
        <dbReference type="ARBA" id="ARBA00005104"/>
    </source>
</evidence>
<dbReference type="Gene3D" id="3.40.430.10">
    <property type="entry name" value="Dihydrofolate Reductase, subunit A"/>
    <property type="match status" value="1"/>
</dbReference>
<evidence type="ECO:0000259" key="4">
    <source>
        <dbReference type="Pfam" id="PF01872"/>
    </source>
</evidence>
<dbReference type="AlphaFoldDB" id="A0A367FN38"/>
<comment type="pathway">
    <text evidence="1">Cofactor biosynthesis; riboflavin biosynthesis.</text>
</comment>
<keyword evidence="2" id="KW-0521">NADP</keyword>
<dbReference type="PANTHER" id="PTHR38011:SF7">
    <property type="entry name" value="2,5-DIAMINO-6-RIBOSYLAMINO-4(3H)-PYRIMIDINONE 5'-PHOSPHATE REDUCTASE"/>
    <property type="match status" value="1"/>
</dbReference>
<evidence type="ECO:0000256" key="3">
    <source>
        <dbReference type="ARBA" id="ARBA00023002"/>
    </source>
</evidence>
<evidence type="ECO:0000256" key="2">
    <source>
        <dbReference type="ARBA" id="ARBA00022857"/>
    </source>
</evidence>
<comment type="caution">
    <text evidence="5">The sequence shown here is derived from an EMBL/GenBank/DDBJ whole genome shotgun (WGS) entry which is preliminary data.</text>
</comment>
<dbReference type="EMBL" id="QOIL01000005">
    <property type="protein sequence ID" value="RCG31319.1"/>
    <property type="molecule type" value="Genomic_DNA"/>
</dbReference>
<dbReference type="InterPro" id="IPR024072">
    <property type="entry name" value="DHFR-like_dom_sf"/>
</dbReference>
<dbReference type="InterPro" id="IPR050765">
    <property type="entry name" value="Riboflavin_Biosynth_HTPR"/>
</dbReference>